<dbReference type="EMBL" id="JBHTIO010000004">
    <property type="protein sequence ID" value="MFD0896374.1"/>
    <property type="molecule type" value="Genomic_DNA"/>
</dbReference>
<dbReference type="PIRSF" id="PIRSF021287">
    <property type="entry name" value="Biofilm_formation_YmcA"/>
    <property type="match status" value="1"/>
</dbReference>
<dbReference type="PANTHER" id="PTHR38448:SF1">
    <property type="entry name" value="YLBF FAMILY REGULATOR"/>
    <property type="match status" value="1"/>
</dbReference>
<dbReference type="PANTHER" id="PTHR38448">
    <property type="entry name" value="REGULATORY PROTEIN YLBF-RELATED"/>
    <property type="match status" value="1"/>
</dbReference>
<protein>
    <submittedName>
        <fullName evidence="2">YlbF family regulator</fullName>
    </submittedName>
</protein>
<evidence type="ECO:0000256" key="1">
    <source>
        <dbReference type="SAM" id="Coils"/>
    </source>
</evidence>
<evidence type="ECO:0000313" key="3">
    <source>
        <dbReference type="Proteomes" id="UP001597104"/>
    </source>
</evidence>
<dbReference type="Pfam" id="PF06133">
    <property type="entry name" value="Com_YlbF"/>
    <property type="match status" value="1"/>
</dbReference>
<evidence type="ECO:0000313" key="2">
    <source>
        <dbReference type="EMBL" id="MFD0896374.1"/>
    </source>
</evidence>
<dbReference type="InterPro" id="IPR023378">
    <property type="entry name" value="YheA/YmcA-like_dom_sf"/>
</dbReference>
<gene>
    <name evidence="2" type="ORF">ACFQZ7_01290</name>
</gene>
<dbReference type="RefSeq" id="WP_137637471.1">
    <property type="nucleotide sequence ID" value="NZ_BJDN01000008.1"/>
</dbReference>
<reference evidence="3" key="1">
    <citation type="journal article" date="2019" name="Int. J. Syst. Evol. Microbiol.">
        <title>The Global Catalogue of Microorganisms (GCM) 10K type strain sequencing project: providing services to taxonomists for standard genome sequencing and annotation.</title>
        <authorList>
            <consortium name="The Broad Institute Genomics Platform"/>
            <consortium name="The Broad Institute Genome Sequencing Center for Infectious Disease"/>
            <person name="Wu L."/>
            <person name="Ma J."/>
        </authorList>
    </citation>
    <scope>NUCLEOTIDE SEQUENCE [LARGE SCALE GENOMIC DNA]</scope>
    <source>
        <strain evidence="3">CCM 8925</strain>
    </source>
</reference>
<feature type="coiled-coil region" evidence="1">
    <location>
        <begin position="37"/>
        <end position="64"/>
    </location>
</feature>
<sequence length="122" mass="13858">MATKAKLDANSQAALAKLCQLLQNDETVQHYQVIARQVKHNQSLKQLQQNLEQAQKSIVNDQHYHKPKATVQAEQQADRLKATLDQQPLTVAYRDALFDANATLEMVTGELQRQIDQLVPKR</sequence>
<keyword evidence="3" id="KW-1185">Reference proteome</keyword>
<name>A0ABW3E7Y6_9LACO</name>
<dbReference type="Proteomes" id="UP001597104">
    <property type="component" value="Unassembled WGS sequence"/>
</dbReference>
<dbReference type="InterPro" id="IPR052767">
    <property type="entry name" value="Bact_com_dev_regulator"/>
</dbReference>
<proteinExistence type="predicted"/>
<dbReference type="SUPFAM" id="SSF158622">
    <property type="entry name" value="YheA/YmcA-like"/>
    <property type="match status" value="1"/>
</dbReference>
<dbReference type="InterPro" id="IPR016783">
    <property type="entry name" value="Biofilm_formation_YmcA"/>
</dbReference>
<dbReference type="Gene3D" id="1.20.1500.10">
    <property type="entry name" value="YheA/YmcA-like"/>
    <property type="match status" value="1"/>
</dbReference>
<organism evidence="2 3">
    <name type="scientific">Loigolactobacillus binensis</name>
    <dbReference type="NCBI Taxonomy" id="2559922"/>
    <lineage>
        <taxon>Bacteria</taxon>
        <taxon>Bacillati</taxon>
        <taxon>Bacillota</taxon>
        <taxon>Bacilli</taxon>
        <taxon>Lactobacillales</taxon>
        <taxon>Lactobacillaceae</taxon>
        <taxon>Loigolactobacillus</taxon>
    </lineage>
</organism>
<keyword evidence="1" id="KW-0175">Coiled coil</keyword>
<dbReference type="InterPro" id="IPR010368">
    <property type="entry name" value="Com_YlbF"/>
</dbReference>
<accession>A0ABW3E7Y6</accession>
<comment type="caution">
    <text evidence="2">The sequence shown here is derived from an EMBL/GenBank/DDBJ whole genome shotgun (WGS) entry which is preliminary data.</text>
</comment>